<evidence type="ECO:0000256" key="5">
    <source>
        <dbReference type="ARBA" id="ARBA00022989"/>
    </source>
</evidence>
<dbReference type="KEGG" id="anr:Ana3638_05135"/>
<organism evidence="9 10">
    <name type="scientific">Anaerocolumna sedimenticola</name>
    <dbReference type="NCBI Taxonomy" id="2696063"/>
    <lineage>
        <taxon>Bacteria</taxon>
        <taxon>Bacillati</taxon>
        <taxon>Bacillota</taxon>
        <taxon>Clostridia</taxon>
        <taxon>Lachnospirales</taxon>
        <taxon>Lachnospiraceae</taxon>
        <taxon>Anaerocolumna</taxon>
    </lineage>
</organism>
<evidence type="ECO:0000256" key="3">
    <source>
        <dbReference type="ARBA" id="ARBA00022692"/>
    </source>
</evidence>
<keyword evidence="9" id="KW-0645">Protease</keyword>
<dbReference type="GO" id="GO:0004252">
    <property type="term" value="F:serine-type endopeptidase activity"/>
    <property type="evidence" value="ECO:0007669"/>
    <property type="project" value="InterPro"/>
</dbReference>
<evidence type="ECO:0000256" key="4">
    <source>
        <dbReference type="ARBA" id="ARBA00022801"/>
    </source>
</evidence>
<evidence type="ECO:0000313" key="9">
    <source>
        <dbReference type="EMBL" id="QHQ60237.1"/>
    </source>
</evidence>
<evidence type="ECO:0000259" key="8">
    <source>
        <dbReference type="Pfam" id="PF01694"/>
    </source>
</evidence>
<evidence type="ECO:0000256" key="1">
    <source>
        <dbReference type="ARBA" id="ARBA00004141"/>
    </source>
</evidence>
<keyword evidence="5 7" id="KW-1133">Transmembrane helix</keyword>
<dbReference type="InterPro" id="IPR050925">
    <property type="entry name" value="Rhomboid_protease_S54"/>
</dbReference>
<dbReference type="InterPro" id="IPR035952">
    <property type="entry name" value="Rhomboid-like_sf"/>
</dbReference>
<name>A0A6P1TIV6_9FIRM</name>
<dbReference type="SUPFAM" id="SSF144091">
    <property type="entry name" value="Rhomboid-like"/>
    <property type="match status" value="1"/>
</dbReference>
<proteinExistence type="inferred from homology"/>
<dbReference type="InterPro" id="IPR022764">
    <property type="entry name" value="Peptidase_S54_rhomboid_dom"/>
</dbReference>
<feature type="transmembrane region" description="Helical" evidence="7">
    <location>
        <begin position="307"/>
        <end position="324"/>
    </location>
</feature>
<dbReference type="AlphaFoldDB" id="A0A6P1TIV6"/>
<dbReference type="Gene3D" id="1.20.1540.10">
    <property type="entry name" value="Rhomboid-like"/>
    <property type="match status" value="1"/>
</dbReference>
<feature type="transmembrane region" description="Helical" evidence="7">
    <location>
        <begin position="213"/>
        <end position="237"/>
    </location>
</feature>
<feature type="domain" description="Peptidase S54 rhomboid" evidence="8">
    <location>
        <begin position="208"/>
        <end position="348"/>
    </location>
</feature>
<feature type="transmembrane region" description="Helical" evidence="7">
    <location>
        <begin position="330"/>
        <end position="347"/>
    </location>
</feature>
<feature type="transmembrane region" description="Helical" evidence="7">
    <location>
        <begin position="249"/>
        <end position="270"/>
    </location>
</feature>
<evidence type="ECO:0000256" key="6">
    <source>
        <dbReference type="ARBA" id="ARBA00023136"/>
    </source>
</evidence>
<dbReference type="EMBL" id="CP048000">
    <property type="protein sequence ID" value="QHQ60237.1"/>
    <property type="molecule type" value="Genomic_DNA"/>
</dbReference>
<comment type="similarity">
    <text evidence="2">Belongs to the peptidase S54 family.</text>
</comment>
<comment type="subcellular location">
    <subcellularLocation>
        <location evidence="1">Membrane</location>
        <topology evidence="1">Multi-pass membrane protein</topology>
    </subcellularLocation>
</comment>
<protein>
    <submittedName>
        <fullName evidence="9">Rhomboid family intramembrane serine protease</fullName>
    </submittedName>
</protein>
<dbReference type="RefSeq" id="WP_161837073.1">
    <property type="nucleotide sequence ID" value="NZ_CP048000.1"/>
</dbReference>
<keyword evidence="3 7" id="KW-0812">Transmembrane</keyword>
<dbReference type="PANTHER" id="PTHR43731">
    <property type="entry name" value="RHOMBOID PROTEASE"/>
    <property type="match status" value="1"/>
</dbReference>
<dbReference type="Pfam" id="PF01694">
    <property type="entry name" value="Rhomboid"/>
    <property type="match status" value="1"/>
</dbReference>
<evidence type="ECO:0000256" key="2">
    <source>
        <dbReference type="ARBA" id="ARBA00009045"/>
    </source>
</evidence>
<keyword evidence="4" id="KW-0378">Hydrolase</keyword>
<reference evidence="9 10" key="1">
    <citation type="submission" date="2020-01" db="EMBL/GenBank/DDBJ databases">
        <title>Genome analysis of Anaerocolumna sp. CBA3638.</title>
        <authorList>
            <person name="Kim J."/>
            <person name="Roh S.W."/>
        </authorList>
    </citation>
    <scope>NUCLEOTIDE SEQUENCE [LARGE SCALE GENOMIC DNA]</scope>
    <source>
        <strain evidence="9 10">CBA3638</strain>
    </source>
</reference>
<dbReference type="GO" id="GO:0006508">
    <property type="term" value="P:proteolysis"/>
    <property type="evidence" value="ECO:0007669"/>
    <property type="project" value="UniProtKB-KW"/>
</dbReference>
<keyword evidence="6 7" id="KW-0472">Membrane</keyword>
<keyword evidence="10" id="KW-1185">Reference proteome</keyword>
<accession>A0A6P1TIV6</accession>
<gene>
    <name evidence="9" type="ORF">Ana3638_05135</name>
</gene>
<dbReference type="GO" id="GO:0016020">
    <property type="term" value="C:membrane"/>
    <property type="evidence" value="ECO:0007669"/>
    <property type="project" value="UniProtKB-SubCell"/>
</dbReference>
<feature type="transmembrane region" description="Helical" evidence="7">
    <location>
        <begin position="276"/>
        <end position="295"/>
    </location>
</feature>
<evidence type="ECO:0000313" key="10">
    <source>
        <dbReference type="Proteomes" id="UP000464314"/>
    </source>
</evidence>
<feature type="transmembrane region" description="Helical" evidence="7">
    <location>
        <begin position="162"/>
        <end position="181"/>
    </location>
</feature>
<evidence type="ECO:0000256" key="7">
    <source>
        <dbReference type="SAM" id="Phobius"/>
    </source>
</evidence>
<sequence length="358" mass="40370">MIIEKIRTKLVEKGFQKVEVNVKGIYLLYHTFDNEINIFAIFDFKAGTEFTYDQFKNIQAQLYKNYSEKGFTSIHIQAIICTDHVEAVRNLTLSGRNVWIIDTLHVRLIIYEDQNPDFVGTRSELEDILLSLQISGSGAEPFLNSPDEFRENAVTGSFWTKYFAKCNTFLVLLNILVFFIIERGYIPFLNNGIVDAGALYWPAIKYKDEYYRLFTYMFLHGGMEHLANNMIVLLIIGDNVERASGKWRYLLIYFGSGIIAGIASMSYNMVNNLNTISIGASGAIFGVVGAMAYIVAVNKGRLEDISTRQIILFVIFSLYGGLTSQGVDNAAHIGGLLAGIVLAAILYRKHKKKEPERG</sequence>
<dbReference type="PANTHER" id="PTHR43731:SF14">
    <property type="entry name" value="PRESENILIN-ASSOCIATED RHOMBOID-LIKE PROTEIN, MITOCHONDRIAL"/>
    <property type="match status" value="1"/>
</dbReference>
<dbReference type="Proteomes" id="UP000464314">
    <property type="component" value="Chromosome"/>
</dbReference>